<evidence type="ECO:0000256" key="7">
    <source>
        <dbReference type="ARBA" id="ARBA00023242"/>
    </source>
</evidence>
<dbReference type="GO" id="GO:0030681">
    <property type="term" value="C:multimeric ribonuclease P complex"/>
    <property type="evidence" value="ECO:0007669"/>
    <property type="project" value="TreeGrafter"/>
</dbReference>
<evidence type="ECO:0000256" key="5">
    <source>
        <dbReference type="ARBA" id="ARBA00022694"/>
    </source>
</evidence>
<dbReference type="GO" id="GO:0000460">
    <property type="term" value="P:maturation of 5.8S rRNA"/>
    <property type="evidence" value="ECO:0007669"/>
    <property type="project" value="UniProtKB-ARBA"/>
</dbReference>
<evidence type="ECO:0000256" key="1">
    <source>
        <dbReference type="ARBA" id="ARBA00000928"/>
    </source>
</evidence>
<dbReference type="AlphaFoldDB" id="A0A0B1NW47"/>
<dbReference type="InterPro" id="IPR016819">
    <property type="entry name" value="RNase_P/MRP_POP5"/>
</dbReference>
<proteinExistence type="inferred from homology"/>
<evidence type="ECO:0000256" key="9">
    <source>
        <dbReference type="ARBA" id="ARBA00055200"/>
    </source>
</evidence>
<keyword evidence="7" id="KW-0539">Nucleus</keyword>
<dbReference type="InterPro" id="IPR038085">
    <property type="entry name" value="Rnp2-like_sf"/>
</dbReference>
<comment type="similarity">
    <text evidence="3 10">Belongs to the eukaryotic/archaeal RNase P protein component 2 family.</text>
</comment>
<dbReference type="Pfam" id="PF01900">
    <property type="entry name" value="RNase_P_Rpp14"/>
    <property type="match status" value="1"/>
</dbReference>
<comment type="subcellular location">
    <subcellularLocation>
        <location evidence="2">Nucleus</location>
    </subcellularLocation>
</comment>
<dbReference type="InterPro" id="IPR002759">
    <property type="entry name" value="Pop5/Rpp14/Rnp2-like"/>
</dbReference>
<evidence type="ECO:0000256" key="10">
    <source>
        <dbReference type="PIRNR" id="PIRNR023803"/>
    </source>
</evidence>
<protein>
    <recommendedName>
        <fullName evidence="8 10">Ribonuclease P/MRP protein subunit POP5</fullName>
        <ecNumber evidence="4 10">3.1.26.5</ecNumber>
    </recommendedName>
</protein>
<evidence type="ECO:0000256" key="8">
    <source>
        <dbReference type="ARBA" id="ARBA00044198"/>
    </source>
</evidence>
<evidence type="ECO:0000256" key="6">
    <source>
        <dbReference type="ARBA" id="ARBA00022801"/>
    </source>
</evidence>
<comment type="function">
    <text evidence="9">Component of ribonuclease P, a protein complex that generates mature tRNA molecules by cleaving their 5'-ends. Also a component of RNase MRP, which cleaves pre-rRNA sequences.</text>
</comment>
<dbReference type="PANTHER" id="PTHR15441:SF2">
    <property type="entry name" value="RIBONUCLEASE P_MRP PROTEIN SUBUNIT POP5"/>
    <property type="match status" value="1"/>
</dbReference>
<dbReference type="GO" id="GO:0000172">
    <property type="term" value="C:ribonuclease MRP complex"/>
    <property type="evidence" value="ECO:0007669"/>
    <property type="project" value="TreeGrafter"/>
</dbReference>
<dbReference type="GO" id="GO:0001682">
    <property type="term" value="P:tRNA 5'-leader removal"/>
    <property type="evidence" value="ECO:0007669"/>
    <property type="project" value="InterPro"/>
</dbReference>
<name>A0A0B1NW47_UNCNE</name>
<dbReference type="GO" id="GO:0005730">
    <property type="term" value="C:nucleolus"/>
    <property type="evidence" value="ECO:0007669"/>
    <property type="project" value="TreeGrafter"/>
</dbReference>
<dbReference type="HOGENOM" id="CLU_086710_3_0_1"/>
<evidence type="ECO:0000313" key="12">
    <source>
        <dbReference type="Proteomes" id="UP000030854"/>
    </source>
</evidence>
<keyword evidence="5 10" id="KW-0819">tRNA processing</keyword>
<dbReference type="EMBL" id="JNVN01004827">
    <property type="protein sequence ID" value="KHJ30193.1"/>
    <property type="molecule type" value="Genomic_DNA"/>
</dbReference>
<dbReference type="GO" id="GO:0004526">
    <property type="term" value="F:ribonuclease P activity"/>
    <property type="evidence" value="ECO:0007669"/>
    <property type="project" value="UniProtKB-EC"/>
</dbReference>
<comment type="catalytic activity">
    <reaction evidence="1 10">
        <text>Endonucleolytic cleavage of RNA, removing 5'-extranucleotides from tRNA precursor.</text>
        <dbReference type="EC" id="3.1.26.5"/>
    </reaction>
</comment>
<dbReference type="STRING" id="52586.A0A0B1NW47"/>
<comment type="caution">
    <text evidence="11">The sequence shown here is derived from an EMBL/GenBank/DDBJ whole genome shotgun (WGS) entry which is preliminary data.</text>
</comment>
<gene>
    <name evidence="11" type="ORF">EV44_g1997</name>
</gene>
<evidence type="ECO:0000256" key="2">
    <source>
        <dbReference type="ARBA" id="ARBA00004123"/>
    </source>
</evidence>
<accession>A0A0B1NW47</accession>
<dbReference type="GO" id="GO:0033204">
    <property type="term" value="F:ribonuclease P RNA binding"/>
    <property type="evidence" value="ECO:0007669"/>
    <property type="project" value="InterPro"/>
</dbReference>
<evidence type="ECO:0000256" key="4">
    <source>
        <dbReference type="ARBA" id="ARBA00012179"/>
    </source>
</evidence>
<dbReference type="FunFam" id="3.30.70.3250:FF:000004">
    <property type="entry name" value="Ribonuclease P/MRP protein subunit POP5"/>
    <property type="match status" value="1"/>
</dbReference>
<reference evidence="11 12" key="1">
    <citation type="journal article" date="2014" name="BMC Genomics">
        <title>Adaptive genomic structural variation in the grape powdery mildew pathogen, Erysiphe necator.</title>
        <authorList>
            <person name="Jones L."/>
            <person name="Riaz S."/>
            <person name="Morales-Cruz A."/>
            <person name="Amrine K.C."/>
            <person name="McGuire B."/>
            <person name="Gubler W.D."/>
            <person name="Walker M.A."/>
            <person name="Cantu D."/>
        </authorList>
    </citation>
    <scope>NUCLEOTIDE SEQUENCE [LARGE SCALE GENOMIC DNA]</scope>
    <source>
        <strain evidence="12">c</strain>
    </source>
</reference>
<keyword evidence="12" id="KW-1185">Reference proteome</keyword>
<dbReference type="Gene3D" id="3.30.70.3250">
    <property type="entry name" value="Ribonuclease P, Pop5 subunit"/>
    <property type="match status" value="1"/>
</dbReference>
<dbReference type="PIRSF" id="PIRSF023803">
    <property type="entry name" value="Ribonuclease_P_prd"/>
    <property type="match status" value="1"/>
</dbReference>
<dbReference type="OMA" id="IVRCPRA"/>
<evidence type="ECO:0000256" key="3">
    <source>
        <dbReference type="ARBA" id="ARBA00010800"/>
    </source>
</evidence>
<dbReference type="Proteomes" id="UP000030854">
    <property type="component" value="Unassembled WGS sequence"/>
</dbReference>
<dbReference type="EC" id="3.1.26.5" evidence="4 10"/>
<evidence type="ECO:0000313" key="11">
    <source>
        <dbReference type="EMBL" id="KHJ30193.1"/>
    </source>
</evidence>
<dbReference type="SUPFAM" id="SSF160350">
    <property type="entry name" value="Rnp2-like"/>
    <property type="match status" value="1"/>
</dbReference>
<sequence length="174" mass="19560">MVRIKNRYLLVNIIYPGPELHQKAVKVETPNVLIFNQPTTDDLTSQVLLKSLRSMVLNLFGDYGAGAIADSLSVKYLSPATSTFILRVARAHYKYVWAALTFMTSVPVKDGKKCVFRVIRVSGTIRKSEQELIRRAQEIIDKARRTIINENDSNLLDASFCPDGISDNISDNKN</sequence>
<organism evidence="11 12">
    <name type="scientific">Uncinula necator</name>
    <name type="common">Grape powdery mildew</name>
    <dbReference type="NCBI Taxonomy" id="52586"/>
    <lineage>
        <taxon>Eukaryota</taxon>
        <taxon>Fungi</taxon>
        <taxon>Dikarya</taxon>
        <taxon>Ascomycota</taxon>
        <taxon>Pezizomycotina</taxon>
        <taxon>Leotiomycetes</taxon>
        <taxon>Erysiphales</taxon>
        <taxon>Erysiphaceae</taxon>
        <taxon>Erysiphe</taxon>
    </lineage>
</organism>
<dbReference type="PANTHER" id="PTHR15441">
    <property type="entry name" value="RIBONUCLEASE P PROTEIN SUBUNIT P14"/>
    <property type="match status" value="1"/>
</dbReference>
<keyword evidence="6" id="KW-0378">Hydrolase</keyword>